<dbReference type="InterPro" id="IPR003765">
    <property type="entry name" value="NO3_reductase_chaperone_NarJ"/>
</dbReference>
<dbReference type="RefSeq" id="WP_007396165.1">
    <property type="nucleotide sequence ID" value="NZ_LHZB01000067.1"/>
</dbReference>
<reference evidence="2 3" key="1">
    <citation type="submission" date="2015-06" db="EMBL/GenBank/DDBJ databases">
        <title>Improved classification and identification of acetic acid bacteria using matrix-assisted laser desorption/ionization time-of-flight mass spectrometry; Gluconobacter nephelii and Gluconobacter uchimurae are later heterotypic synonyms of Gluconobacter japonicus and Gluconobacter oxydans, respectively.</title>
        <authorList>
            <person name="Li L."/>
            <person name="Cleenwerck I."/>
            <person name="De Vuyst L."/>
            <person name="Vandamme P."/>
        </authorList>
    </citation>
    <scope>NUCLEOTIDE SEQUENCE [LARGE SCALE GENOMIC DNA]</scope>
    <source>
        <strain evidence="2 3">LMG 1764</strain>
    </source>
</reference>
<dbReference type="PANTHER" id="PTHR43680">
    <property type="entry name" value="NITRATE REDUCTASE MOLYBDENUM COFACTOR ASSEMBLY CHAPERONE"/>
    <property type="match status" value="1"/>
</dbReference>
<organism evidence="2 3">
    <name type="scientific">Gluconobacter potus</name>
    <dbReference type="NCBI Taxonomy" id="2724927"/>
    <lineage>
        <taxon>Bacteria</taxon>
        <taxon>Pseudomonadati</taxon>
        <taxon>Pseudomonadota</taxon>
        <taxon>Alphaproteobacteria</taxon>
        <taxon>Acetobacterales</taxon>
        <taxon>Acetobacteraceae</taxon>
        <taxon>Gluconobacter</taxon>
    </lineage>
</organism>
<comment type="caution">
    <text evidence="2">The sequence shown here is derived from an EMBL/GenBank/DDBJ whole genome shotgun (WGS) entry which is preliminary data.</text>
</comment>
<dbReference type="Gene3D" id="1.10.3480.10">
    <property type="entry name" value="TorD-like"/>
    <property type="match status" value="1"/>
</dbReference>
<dbReference type="GO" id="GO:0016530">
    <property type="term" value="F:metallochaperone activity"/>
    <property type="evidence" value="ECO:0007669"/>
    <property type="project" value="TreeGrafter"/>
</dbReference>
<dbReference type="EMBL" id="LHZB01000067">
    <property type="protein sequence ID" value="KXV03274.1"/>
    <property type="molecule type" value="Genomic_DNA"/>
</dbReference>
<dbReference type="PANTHER" id="PTHR43680:SF2">
    <property type="entry name" value="NITRATE REDUCTASE MOLYBDENUM COFACTOR ASSEMBLY CHAPERONE NARJ"/>
    <property type="match status" value="1"/>
</dbReference>
<protein>
    <submittedName>
        <fullName evidence="2">Nitrate reductase</fullName>
    </submittedName>
</protein>
<dbReference type="InterPro" id="IPR036411">
    <property type="entry name" value="TorD-like_sf"/>
</dbReference>
<accession>A0A149R1I0</accession>
<evidence type="ECO:0000313" key="2">
    <source>
        <dbReference type="EMBL" id="KXV03274.1"/>
    </source>
</evidence>
<dbReference type="GO" id="GO:0051131">
    <property type="term" value="P:chaperone-mediated protein complex assembly"/>
    <property type="evidence" value="ECO:0007669"/>
    <property type="project" value="InterPro"/>
</dbReference>
<dbReference type="NCBIfam" id="TIGR00684">
    <property type="entry name" value="narJ"/>
    <property type="match status" value="1"/>
</dbReference>
<dbReference type="AlphaFoldDB" id="A0A149R1I0"/>
<keyword evidence="1" id="KW-0534">Nitrate assimilation</keyword>
<dbReference type="InterPro" id="IPR020945">
    <property type="entry name" value="DMSO/NO3_reduct_chaperone"/>
</dbReference>
<sequence length="231" mass="26166">MSQSLSFLCQLSAIFLRYPDELIKQESVELGTLISLSNLSIEQKKAFEEIRIFLEKTPLLDAQSQYVQLFDMSPSLSLYLFQHVHGDSRMRGQAMVDLLEEYRSAGLDLQGNELPDFLPAYLEYASVCDPQKTQELLTEIVDILAVLNRRLQERRSIYSGIFQILQEESTRLPDKEVVHAHLRDTAVMDDPATLDMRYEEKPVTFDHASSPAACSAACTGYSGKDHVEARA</sequence>
<dbReference type="Proteomes" id="UP000075573">
    <property type="component" value="Unassembled WGS sequence"/>
</dbReference>
<name>A0A149R1I0_9PROT</name>
<dbReference type="Pfam" id="PF02613">
    <property type="entry name" value="Nitrate_red_del"/>
    <property type="match status" value="1"/>
</dbReference>
<dbReference type="GO" id="GO:0051082">
    <property type="term" value="F:unfolded protein binding"/>
    <property type="evidence" value="ECO:0007669"/>
    <property type="project" value="InterPro"/>
</dbReference>
<dbReference type="SUPFAM" id="SSF89155">
    <property type="entry name" value="TorD-like"/>
    <property type="match status" value="1"/>
</dbReference>
<proteinExistence type="predicted"/>
<gene>
    <name evidence="2" type="ORF">AD929_00940</name>
</gene>
<dbReference type="PATRIC" id="fig|442.7.peg.3519"/>
<evidence type="ECO:0000256" key="1">
    <source>
        <dbReference type="ARBA" id="ARBA00023063"/>
    </source>
</evidence>
<dbReference type="GO" id="GO:0042128">
    <property type="term" value="P:nitrate assimilation"/>
    <property type="evidence" value="ECO:0007669"/>
    <property type="project" value="UniProtKB-KW"/>
</dbReference>
<dbReference type="GeneID" id="85023691"/>
<evidence type="ECO:0000313" key="3">
    <source>
        <dbReference type="Proteomes" id="UP000075573"/>
    </source>
</evidence>